<dbReference type="Proteomes" id="UP000298663">
    <property type="component" value="Unassembled WGS sequence"/>
</dbReference>
<name>A0A4U5P9D3_STECR</name>
<comment type="caution">
    <text evidence="1">The sequence shown here is derived from an EMBL/GenBank/DDBJ whole genome shotgun (WGS) entry which is preliminary data.</text>
</comment>
<evidence type="ECO:0000313" key="1">
    <source>
        <dbReference type="EMBL" id="TKR92846.1"/>
    </source>
</evidence>
<keyword evidence="2" id="KW-1185">Reference proteome</keyword>
<dbReference type="EMBL" id="AZBU02000002">
    <property type="protein sequence ID" value="TKR92846.1"/>
    <property type="molecule type" value="Genomic_DNA"/>
</dbReference>
<gene>
    <name evidence="1" type="ORF">L596_007415</name>
</gene>
<sequence>MRGACEPRINKISISKLPRNSCSEIFERVIKTVGPATKGRSAGHVTVGCSDQHATMAKGTNSEQIKESRALGAILQSSSSL</sequence>
<evidence type="ECO:0000313" key="2">
    <source>
        <dbReference type="Proteomes" id="UP000298663"/>
    </source>
</evidence>
<accession>A0A4U5P9D3</accession>
<proteinExistence type="predicted"/>
<reference evidence="1 2" key="1">
    <citation type="journal article" date="2015" name="Genome Biol.">
        <title>Comparative genomics of Steinernema reveals deeply conserved gene regulatory networks.</title>
        <authorList>
            <person name="Dillman A.R."/>
            <person name="Macchietto M."/>
            <person name="Porter C.F."/>
            <person name="Rogers A."/>
            <person name="Williams B."/>
            <person name="Antoshechkin I."/>
            <person name="Lee M.M."/>
            <person name="Goodwin Z."/>
            <person name="Lu X."/>
            <person name="Lewis E.E."/>
            <person name="Goodrich-Blair H."/>
            <person name="Stock S.P."/>
            <person name="Adams B.J."/>
            <person name="Sternberg P.W."/>
            <person name="Mortazavi A."/>
        </authorList>
    </citation>
    <scope>NUCLEOTIDE SEQUENCE [LARGE SCALE GENOMIC DNA]</scope>
    <source>
        <strain evidence="1 2">ALL</strain>
    </source>
</reference>
<organism evidence="1 2">
    <name type="scientific">Steinernema carpocapsae</name>
    <name type="common">Entomopathogenic nematode</name>
    <dbReference type="NCBI Taxonomy" id="34508"/>
    <lineage>
        <taxon>Eukaryota</taxon>
        <taxon>Metazoa</taxon>
        <taxon>Ecdysozoa</taxon>
        <taxon>Nematoda</taxon>
        <taxon>Chromadorea</taxon>
        <taxon>Rhabditida</taxon>
        <taxon>Tylenchina</taxon>
        <taxon>Panagrolaimomorpha</taxon>
        <taxon>Strongyloidoidea</taxon>
        <taxon>Steinernematidae</taxon>
        <taxon>Steinernema</taxon>
    </lineage>
</organism>
<protein>
    <submittedName>
        <fullName evidence="1">Uncharacterized protein</fullName>
    </submittedName>
</protein>
<reference evidence="1 2" key="2">
    <citation type="journal article" date="2019" name="G3 (Bethesda)">
        <title>Hybrid Assembly of the Genome of the Entomopathogenic Nematode Steinernema carpocapsae Identifies the X-Chromosome.</title>
        <authorList>
            <person name="Serra L."/>
            <person name="Macchietto M."/>
            <person name="Macias-Munoz A."/>
            <person name="McGill C.J."/>
            <person name="Rodriguez I.M."/>
            <person name="Rodriguez B."/>
            <person name="Murad R."/>
            <person name="Mortazavi A."/>
        </authorList>
    </citation>
    <scope>NUCLEOTIDE SEQUENCE [LARGE SCALE GENOMIC DNA]</scope>
    <source>
        <strain evidence="1 2">ALL</strain>
    </source>
</reference>
<dbReference type="AlphaFoldDB" id="A0A4U5P9D3"/>